<dbReference type="OrthoDB" id="5980061at2759"/>
<name>A0A3M6UDD0_POCDA</name>
<proteinExistence type="predicted"/>
<keyword evidence="3" id="KW-1185">Reference proteome</keyword>
<feature type="compositionally biased region" description="Polar residues" evidence="1">
    <location>
        <begin position="515"/>
        <end position="527"/>
    </location>
</feature>
<accession>A0A3M6UDD0</accession>
<evidence type="ECO:0000313" key="2">
    <source>
        <dbReference type="EMBL" id="RMX51671.1"/>
    </source>
</evidence>
<comment type="caution">
    <text evidence="2">The sequence shown here is derived from an EMBL/GenBank/DDBJ whole genome shotgun (WGS) entry which is preliminary data.</text>
</comment>
<protein>
    <recommendedName>
        <fullName evidence="4">RAMA domain-containing protein</fullName>
    </recommendedName>
</protein>
<feature type="region of interest" description="Disordered" evidence="1">
    <location>
        <begin position="75"/>
        <end position="95"/>
    </location>
</feature>
<dbReference type="AlphaFoldDB" id="A0A3M6UDD0"/>
<feature type="compositionally biased region" description="Polar residues" evidence="1">
    <location>
        <begin position="462"/>
        <end position="487"/>
    </location>
</feature>
<feature type="region of interest" description="Disordered" evidence="1">
    <location>
        <begin position="438"/>
        <end position="487"/>
    </location>
</feature>
<organism evidence="2 3">
    <name type="scientific">Pocillopora damicornis</name>
    <name type="common">Cauliflower coral</name>
    <name type="synonym">Millepora damicornis</name>
    <dbReference type="NCBI Taxonomy" id="46731"/>
    <lineage>
        <taxon>Eukaryota</taxon>
        <taxon>Metazoa</taxon>
        <taxon>Cnidaria</taxon>
        <taxon>Anthozoa</taxon>
        <taxon>Hexacorallia</taxon>
        <taxon>Scleractinia</taxon>
        <taxon>Astrocoeniina</taxon>
        <taxon>Pocilloporidae</taxon>
        <taxon>Pocillopora</taxon>
    </lineage>
</organism>
<reference evidence="2 3" key="1">
    <citation type="journal article" date="2018" name="Sci. Rep.">
        <title>Comparative analysis of the Pocillopora damicornis genome highlights role of immune system in coral evolution.</title>
        <authorList>
            <person name="Cunning R."/>
            <person name="Bay R.A."/>
            <person name="Gillette P."/>
            <person name="Baker A.C."/>
            <person name="Traylor-Knowles N."/>
        </authorList>
    </citation>
    <scope>NUCLEOTIDE SEQUENCE [LARGE SCALE GENOMIC DNA]</scope>
    <source>
        <strain evidence="2">RSMAS</strain>
        <tissue evidence="2">Whole animal</tissue>
    </source>
</reference>
<dbReference type="EMBL" id="RCHS01001724">
    <property type="protein sequence ID" value="RMX51671.1"/>
    <property type="molecule type" value="Genomic_DNA"/>
</dbReference>
<dbReference type="Proteomes" id="UP000275408">
    <property type="component" value="Unassembled WGS sequence"/>
</dbReference>
<feature type="compositionally biased region" description="Low complexity" evidence="1">
    <location>
        <begin position="444"/>
        <end position="461"/>
    </location>
</feature>
<evidence type="ECO:0008006" key="4">
    <source>
        <dbReference type="Google" id="ProtNLM"/>
    </source>
</evidence>
<feature type="region of interest" description="Disordered" evidence="1">
    <location>
        <begin position="515"/>
        <end position="536"/>
    </location>
</feature>
<evidence type="ECO:0000256" key="1">
    <source>
        <dbReference type="SAM" id="MobiDB-lite"/>
    </source>
</evidence>
<gene>
    <name evidence="2" type="ORF">pdam_00008131</name>
</gene>
<evidence type="ECO:0000313" key="3">
    <source>
        <dbReference type="Proteomes" id="UP000275408"/>
    </source>
</evidence>
<sequence length="680" mass="74185">MSDSDETVCEEIDDPATQSSFKLSPSIIAAKPRKYVLNESANLDVTTTRDAPSSPEFLPPDAKVQKLAIKDKTGSAKTRGCEELESSQASSTTKDKVAGEKLSSIKEHEDKIAELLVTLESDLARGTPLKESSIFAQVKQLMTTVKTQLAHFTRYQKQQRHQIASFTVESKTNQDGFSSQRTYKTKCKLLELAAQQKELLKLFQGHKNLFEKIQMLKEKAKTVAEHVLPAVEMHCKSYGAKNMQLEIKENSAVSSASMTMLASNINLSSDTVCTKTINCATSTCLQPLTLSTASQFTTLEDQTQPCHVMTSCSPTNGRHVSTTTHTSVNCPLLQSSIQDTVLTGHQVHYVEGKQVYMLPQELDSSVAKSYSFIQPPQAHVTTARLSSNTKNSASATETRLTTANVSDAQSGTSCIWLSGIPMVSSLVSSVDTPVLSSSVSLQPMSYPSTSSTLQSSLMPSSENSSQVLKQATHAGQKTTPSQVSSMNSMTVSELQPRAWAKSSVNIPSQITSAVPSKLQATKTTSTPLKGPGRNFEASLRSNGLIESAGGETFRTPMAWMRAVTGSWNTIKQSHAYKMVHYKGKPLALFTIPSKEKDTCGNKEKQATMTRELLSSCQQKTSRKSGLMTSWDNVAKLLTDCQVMPINKDELIPSDSFLPIDFWEPTLEVDIPQSVLDGLEF</sequence>